<reference evidence="1 2" key="1">
    <citation type="submission" date="2017-06" db="EMBL/GenBank/DDBJ databases">
        <authorList>
            <person name="Kim H.J."/>
            <person name="Triplett B.A."/>
        </authorList>
    </citation>
    <scope>NUCLEOTIDE SEQUENCE [LARGE SCALE GENOMIC DNA]</scope>
    <source>
        <strain evidence="1 2">CGMCC 4.1858</strain>
    </source>
</reference>
<evidence type="ECO:0000313" key="1">
    <source>
        <dbReference type="EMBL" id="SNR83667.1"/>
    </source>
</evidence>
<organism evidence="1 2">
    <name type="scientific">Actinacidiphila glaucinigra</name>
    <dbReference type="NCBI Taxonomy" id="235986"/>
    <lineage>
        <taxon>Bacteria</taxon>
        <taxon>Bacillati</taxon>
        <taxon>Actinomycetota</taxon>
        <taxon>Actinomycetes</taxon>
        <taxon>Kitasatosporales</taxon>
        <taxon>Streptomycetaceae</taxon>
        <taxon>Actinacidiphila</taxon>
    </lineage>
</organism>
<sequence length="252" mass="27679">MRVTNRDDAYVAQAAGLVPVLLDQVAAGAGTESTWDELWDLLCVGGETLRPGSTGALPRLVALARSEPEALDLAGAIVRRAMAEDESGCVFAGSPHVIEELRELIDRHLLTDPADFSWGFRTLLAIERQFHWSAVLDDFGDDFYEVACPHCHVTVTIAIGAYGRYSAYRDWDAGDIDRRELRPASAAELDGTGRWMYDLAVRYGRDRLAEGITYLMGRAECPRCACVFRVADEYAAANLPPAVPDCPRRGES</sequence>
<name>A0A238ZJX3_9ACTN</name>
<keyword evidence="2" id="KW-1185">Reference proteome</keyword>
<dbReference type="Proteomes" id="UP000198280">
    <property type="component" value="Unassembled WGS sequence"/>
</dbReference>
<protein>
    <submittedName>
        <fullName evidence="1">Uncharacterized protein</fullName>
    </submittedName>
</protein>
<dbReference type="EMBL" id="FZOF01000001">
    <property type="protein sequence ID" value="SNR83667.1"/>
    <property type="molecule type" value="Genomic_DNA"/>
</dbReference>
<gene>
    <name evidence="1" type="ORF">SAMN05216252_101343</name>
</gene>
<evidence type="ECO:0000313" key="2">
    <source>
        <dbReference type="Proteomes" id="UP000198280"/>
    </source>
</evidence>
<accession>A0A238ZJX3</accession>
<dbReference type="AlphaFoldDB" id="A0A238ZJX3"/>
<proteinExistence type="predicted"/>